<keyword evidence="5" id="KW-0732">Signal</keyword>
<comment type="function">
    <text evidence="2 5">PPIases accelerate the folding of proteins. It catalyzes the cis-trans isomerization of proline imidic peptide bonds in oligopeptides.</text>
</comment>
<dbReference type="InterPro" id="IPR044666">
    <property type="entry name" value="Cyclophilin_A-like"/>
</dbReference>
<gene>
    <name evidence="7" type="ORF">HF394_13470</name>
</gene>
<name>A0A7H8QDJ1_9BACL</name>
<dbReference type="SUPFAM" id="SSF50891">
    <property type="entry name" value="Cyclophilin-like"/>
    <property type="match status" value="1"/>
</dbReference>
<dbReference type="InterPro" id="IPR029000">
    <property type="entry name" value="Cyclophilin-like_dom_sf"/>
</dbReference>
<evidence type="ECO:0000313" key="8">
    <source>
        <dbReference type="Proteomes" id="UP000509222"/>
    </source>
</evidence>
<keyword evidence="8" id="KW-1185">Reference proteome</keyword>
<evidence type="ECO:0000313" key="7">
    <source>
        <dbReference type="EMBL" id="QKX51505.1"/>
    </source>
</evidence>
<dbReference type="InterPro" id="IPR020892">
    <property type="entry name" value="Cyclophilin-type_PPIase_CS"/>
</dbReference>
<evidence type="ECO:0000256" key="4">
    <source>
        <dbReference type="ARBA" id="ARBA00023235"/>
    </source>
</evidence>
<accession>A0A7H8QDJ1</accession>
<feature type="domain" description="PPIase cyclophilin-type" evidence="6">
    <location>
        <begin position="66"/>
        <end position="234"/>
    </location>
</feature>
<dbReference type="PROSITE" id="PS50072">
    <property type="entry name" value="CSA_PPIASE_2"/>
    <property type="match status" value="1"/>
</dbReference>
<dbReference type="PANTHER" id="PTHR45625:SF4">
    <property type="entry name" value="PEPTIDYLPROLYL ISOMERASE DOMAIN AND WD REPEAT-CONTAINING PROTEIN 1"/>
    <property type="match status" value="1"/>
</dbReference>
<dbReference type="InterPro" id="IPR002130">
    <property type="entry name" value="Cyclophilin-type_PPIase_dom"/>
</dbReference>
<dbReference type="PROSITE" id="PS51257">
    <property type="entry name" value="PROKAR_LIPOPROTEIN"/>
    <property type="match status" value="1"/>
</dbReference>
<keyword evidence="4 5" id="KW-0413">Isomerase</keyword>
<comment type="similarity">
    <text evidence="5">Belongs to the cyclophilin-type PPIase family.</text>
</comment>
<dbReference type="GO" id="GO:0003755">
    <property type="term" value="F:peptidyl-prolyl cis-trans isomerase activity"/>
    <property type="evidence" value="ECO:0007669"/>
    <property type="project" value="UniProtKB-UniRule"/>
</dbReference>
<dbReference type="Pfam" id="PF00160">
    <property type="entry name" value="Pro_isomerase"/>
    <property type="match status" value="1"/>
</dbReference>
<reference evidence="7 8" key="1">
    <citation type="submission" date="2020-04" db="EMBL/GenBank/DDBJ databases">
        <authorList>
            <person name="Pajer P."/>
            <person name="Broz P."/>
        </authorList>
    </citation>
    <scope>NUCLEOTIDE SEQUENCE [LARGE SCALE GENOMIC DNA]</scope>
    <source>
        <strain evidence="8">NRL-ATB46093</strain>
    </source>
</reference>
<evidence type="ECO:0000256" key="1">
    <source>
        <dbReference type="ARBA" id="ARBA00000971"/>
    </source>
</evidence>
<dbReference type="EMBL" id="CP051177">
    <property type="protein sequence ID" value="QKX51505.1"/>
    <property type="molecule type" value="Genomic_DNA"/>
</dbReference>
<dbReference type="Proteomes" id="UP000509222">
    <property type="component" value="Chromosome"/>
</dbReference>
<dbReference type="PRINTS" id="PR00153">
    <property type="entry name" value="CSAPPISMRASE"/>
</dbReference>
<feature type="chain" id="PRO_5039741314" description="Peptidyl-prolyl cis-trans isomerase" evidence="5">
    <location>
        <begin position="23"/>
        <end position="237"/>
    </location>
</feature>
<dbReference type="PROSITE" id="PS00170">
    <property type="entry name" value="CSA_PPIASE_1"/>
    <property type="match status" value="1"/>
</dbReference>
<evidence type="ECO:0000256" key="2">
    <source>
        <dbReference type="ARBA" id="ARBA00002388"/>
    </source>
</evidence>
<comment type="catalytic activity">
    <reaction evidence="1 5">
        <text>[protein]-peptidylproline (omega=180) = [protein]-peptidylproline (omega=0)</text>
        <dbReference type="Rhea" id="RHEA:16237"/>
        <dbReference type="Rhea" id="RHEA-COMP:10747"/>
        <dbReference type="Rhea" id="RHEA-COMP:10748"/>
        <dbReference type="ChEBI" id="CHEBI:83833"/>
        <dbReference type="ChEBI" id="CHEBI:83834"/>
        <dbReference type="EC" id="5.2.1.8"/>
    </reaction>
</comment>
<protein>
    <recommendedName>
        <fullName evidence="5">Peptidyl-prolyl cis-trans isomerase</fullName>
        <shortName evidence="5">PPIase</shortName>
        <ecNumber evidence="5">5.2.1.8</ecNumber>
    </recommendedName>
</protein>
<dbReference type="RefSeq" id="WP_036808383.1">
    <property type="nucleotide sequence ID" value="NZ_CP051177.1"/>
</dbReference>
<evidence type="ECO:0000256" key="5">
    <source>
        <dbReference type="RuleBase" id="RU363019"/>
    </source>
</evidence>
<evidence type="ECO:0000259" key="6">
    <source>
        <dbReference type="PROSITE" id="PS50072"/>
    </source>
</evidence>
<proteinExistence type="inferred from homology"/>
<dbReference type="AlphaFoldDB" id="A0A7H8QDJ1"/>
<sequence length="237" mass="25512">MRKKLMPIVLLTAFLAACNTNSETATTEPANTETSSETASEAKVIEGYPQLSKEVAEDEALVAMKTSMGDIKIKLFPELAPKAVENFLTHAEDGYYDGLLFHRVMEGFMIQGGDPTGTGGGGESIYGKPFEDEFSKNLYNIRGALSMANAGPGTNGSQFFIVQATEVPAEQIPADHPEEIKAAYKEMGGASWLDGKHTVFGQVVEGMDVVDAIAAAETQQDRPVKDITIDSIEILEK</sequence>
<feature type="signal peptide" evidence="5">
    <location>
        <begin position="1"/>
        <end position="22"/>
    </location>
</feature>
<dbReference type="EC" id="5.2.1.8" evidence="5"/>
<organism evidence="7 8">
    <name type="scientific">Planococcus glaciei</name>
    <dbReference type="NCBI Taxonomy" id="459472"/>
    <lineage>
        <taxon>Bacteria</taxon>
        <taxon>Bacillati</taxon>
        <taxon>Bacillota</taxon>
        <taxon>Bacilli</taxon>
        <taxon>Bacillales</taxon>
        <taxon>Caryophanaceae</taxon>
        <taxon>Planococcus</taxon>
    </lineage>
</organism>
<evidence type="ECO:0000256" key="3">
    <source>
        <dbReference type="ARBA" id="ARBA00023110"/>
    </source>
</evidence>
<dbReference type="GO" id="GO:0006457">
    <property type="term" value="P:protein folding"/>
    <property type="evidence" value="ECO:0007669"/>
    <property type="project" value="InterPro"/>
</dbReference>
<dbReference type="PANTHER" id="PTHR45625">
    <property type="entry name" value="PEPTIDYL-PROLYL CIS-TRANS ISOMERASE-RELATED"/>
    <property type="match status" value="1"/>
</dbReference>
<dbReference type="Gene3D" id="2.40.100.10">
    <property type="entry name" value="Cyclophilin-like"/>
    <property type="match status" value="1"/>
</dbReference>
<keyword evidence="3 5" id="KW-0697">Rotamase</keyword>
<reference evidence="8" key="2">
    <citation type="submission" date="2020-06" db="EMBL/GenBank/DDBJ databases">
        <title>Isolation of Planomicrobium glaciei.</title>
        <authorList>
            <person name="Malisova L."/>
            <person name="Safrankova R."/>
            <person name="Jakubu V."/>
            <person name="Spanelova P."/>
        </authorList>
    </citation>
    <scope>NUCLEOTIDE SEQUENCE [LARGE SCALE GENOMIC DNA]</scope>
    <source>
        <strain evidence="8">NRL-ATB46093</strain>
    </source>
</reference>